<dbReference type="GO" id="GO:0005829">
    <property type="term" value="C:cytosol"/>
    <property type="evidence" value="ECO:0007669"/>
    <property type="project" value="TreeGrafter"/>
</dbReference>
<dbReference type="AlphaFoldDB" id="A0A1H6T561"/>
<dbReference type="InterPro" id="IPR007492">
    <property type="entry name" value="LytTR_DNA-bd_dom"/>
</dbReference>
<dbReference type="PROSITE" id="PS50110">
    <property type="entry name" value="RESPONSE_REGULATORY"/>
    <property type="match status" value="1"/>
</dbReference>
<dbReference type="GO" id="GO:0000156">
    <property type="term" value="F:phosphorelay response regulator activity"/>
    <property type="evidence" value="ECO:0007669"/>
    <property type="project" value="TreeGrafter"/>
</dbReference>
<dbReference type="Proteomes" id="UP000199532">
    <property type="component" value="Unassembled WGS sequence"/>
</dbReference>
<dbReference type="SUPFAM" id="SSF52172">
    <property type="entry name" value="CheY-like"/>
    <property type="match status" value="1"/>
</dbReference>
<reference evidence="4 5" key="1">
    <citation type="submission" date="2016-10" db="EMBL/GenBank/DDBJ databases">
        <authorList>
            <person name="de Groot N.N."/>
        </authorList>
    </citation>
    <scope>NUCLEOTIDE SEQUENCE [LARGE SCALE GENOMIC DNA]</scope>
    <source>
        <strain evidence="4 5">DSM 19938</strain>
    </source>
</reference>
<dbReference type="InterPro" id="IPR011006">
    <property type="entry name" value="CheY-like_superfamily"/>
</dbReference>
<proteinExistence type="predicted"/>
<keyword evidence="2" id="KW-0597">Phosphoprotein</keyword>
<dbReference type="GO" id="GO:0032993">
    <property type="term" value="C:protein-DNA complex"/>
    <property type="evidence" value="ECO:0007669"/>
    <property type="project" value="TreeGrafter"/>
</dbReference>
<sequence length="240" mass="27314">MNTKLKCLLLDDELPGLTYLRMLCEQIPELEVVKAFNDPLKLLQASADLEFDLCITDIEMPGLSGLELAQLLKGKQVIFITAYKEFAAEAFDLDAVDYIRKPIQKERLEKAIFKAARLIEKEKIEKQFMQLNTNKGKALVAFDQLLLITSAEKDKRDKLAYLDTGHEITLKNISFEQLLSLLPSDGFCRVSKKDIIALRAVKFFTHQEIKTTILPENSDKELVLSLGENFRKDFLDKVSG</sequence>
<evidence type="ECO:0000256" key="2">
    <source>
        <dbReference type="PROSITE-ProRule" id="PRU00169"/>
    </source>
</evidence>
<dbReference type="SMART" id="SM00448">
    <property type="entry name" value="REC"/>
    <property type="match status" value="1"/>
</dbReference>
<keyword evidence="5" id="KW-1185">Reference proteome</keyword>
<dbReference type="PANTHER" id="PTHR48111:SF69">
    <property type="entry name" value="RESPONSE REGULATOR RECEIVER"/>
    <property type="match status" value="1"/>
</dbReference>
<dbReference type="RefSeq" id="WP_090335038.1">
    <property type="nucleotide sequence ID" value="NZ_FNXY01000003.1"/>
</dbReference>
<evidence type="ECO:0000256" key="1">
    <source>
        <dbReference type="ARBA" id="ARBA00023125"/>
    </source>
</evidence>
<dbReference type="Gene3D" id="2.40.50.1020">
    <property type="entry name" value="LytTr DNA-binding domain"/>
    <property type="match status" value="1"/>
</dbReference>
<accession>A0A1H6T561</accession>
<dbReference type="GO" id="GO:0006355">
    <property type="term" value="P:regulation of DNA-templated transcription"/>
    <property type="evidence" value="ECO:0007669"/>
    <property type="project" value="TreeGrafter"/>
</dbReference>
<gene>
    <name evidence="4" type="ORF">SAMN04487995_2023</name>
</gene>
<dbReference type="InterPro" id="IPR039420">
    <property type="entry name" value="WalR-like"/>
</dbReference>
<evidence type="ECO:0000259" key="3">
    <source>
        <dbReference type="PROSITE" id="PS50110"/>
    </source>
</evidence>
<dbReference type="EMBL" id="FNXY01000003">
    <property type="protein sequence ID" value="SEI75191.1"/>
    <property type="molecule type" value="Genomic_DNA"/>
</dbReference>
<evidence type="ECO:0000313" key="5">
    <source>
        <dbReference type="Proteomes" id="UP000199532"/>
    </source>
</evidence>
<dbReference type="STRING" id="408657.SAMN04487995_2023"/>
<protein>
    <submittedName>
        <fullName evidence="4">Two component transcriptional regulator, LytTR family</fullName>
    </submittedName>
</protein>
<dbReference type="InterPro" id="IPR001789">
    <property type="entry name" value="Sig_transdc_resp-reg_receiver"/>
</dbReference>
<dbReference type="Pfam" id="PF00072">
    <property type="entry name" value="Response_reg"/>
    <property type="match status" value="1"/>
</dbReference>
<evidence type="ECO:0000313" key="4">
    <source>
        <dbReference type="EMBL" id="SEI75191.1"/>
    </source>
</evidence>
<feature type="domain" description="Response regulatory" evidence="3">
    <location>
        <begin position="6"/>
        <end position="116"/>
    </location>
</feature>
<dbReference type="OrthoDB" id="9787344at2"/>
<organism evidence="4 5">
    <name type="scientific">Dyadobacter koreensis</name>
    <dbReference type="NCBI Taxonomy" id="408657"/>
    <lineage>
        <taxon>Bacteria</taxon>
        <taxon>Pseudomonadati</taxon>
        <taxon>Bacteroidota</taxon>
        <taxon>Cytophagia</taxon>
        <taxon>Cytophagales</taxon>
        <taxon>Spirosomataceae</taxon>
        <taxon>Dyadobacter</taxon>
    </lineage>
</organism>
<dbReference type="GO" id="GO:0000976">
    <property type="term" value="F:transcription cis-regulatory region binding"/>
    <property type="evidence" value="ECO:0007669"/>
    <property type="project" value="TreeGrafter"/>
</dbReference>
<dbReference type="SMART" id="SM00850">
    <property type="entry name" value="LytTR"/>
    <property type="match status" value="1"/>
</dbReference>
<feature type="modified residue" description="4-aspartylphosphate" evidence="2">
    <location>
        <position position="57"/>
    </location>
</feature>
<dbReference type="Gene3D" id="3.40.50.2300">
    <property type="match status" value="1"/>
</dbReference>
<name>A0A1H6T561_9BACT</name>
<dbReference type="PANTHER" id="PTHR48111">
    <property type="entry name" value="REGULATOR OF RPOS"/>
    <property type="match status" value="1"/>
</dbReference>
<keyword evidence="1" id="KW-0238">DNA-binding</keyword>